<dbReference type="PANTHER" id="PTHR42760">
    <property type="entry name" value="SHORT-CHAIN DEHYDROGENASES/REDUCTASES FAMILY MEMBER"/>
    <property type="match status" value="1"/>
</dbReference>
<dbReference type="GO" id="GO:0016616">
    <property type="term" value="F:oxidoreductase activity, acting on the CH-OH group of donors, NAD or NADP as acceptor"/>
    <property type="evidence" value="ECO:0007669"/>
    <property type="project" value="TreeGrafter"/>
</dbReference>
<dbReference type="PRINTS" id="PR00081">
    <property type="entry name" value="GDHRDH"/>
</dbReference>
<dbReference type="FunFam" id="3.40.50.720:FF:000084">
    <property type="entry name" value="Short-chain dehydrogenase reductase"/>
    <property type="match status" value="1"/>
</dbReference>
<dbReference type="AlphaFoldDB" id="A0A7C2K336"/>
<protein>
    <submittedName>
        <fullName evidence="2">3-oxoacyl-ACP reductase FabG</fullName>
    </submittedName>
</protein>
<dbReference type="InterPro" id="IPR020904">
    <property type="entry name" value="Sc_DH/Rdtase_CS"/>
</dbReference>
<comment type="similarity">
    <text evidence="1">Belongs to the short-chain dehydrogenases/reductases (SDR) family.</text>
</comment>
<dbReference type="Gene3D" id="3.40.50.720">
    <property type="entry name" value="NAD(P)-binding Rossmann-like Domain"/>
    <property type="match status" value="1"/>
</dbReference>
<proteinExistence type="inferred from homology"/>
<dbReference type="NCBIfam" id="NF005559">
    <property type="entry name" value="PRK07231.1"/>
    <property type="match status" value="1"/>
</dbReference>
<name>A0A7C2K336_UNCW3</name>
<organism evidence="2">
    <name type="scientific">candidate division WOR-3 bacterium</name>
    <dbReference type="NCBI Taxonomy" id="2052148"/>
    <lineage>
        <taxon>Bacteria</taxon>
        <taxon>Bacteria division WOR-3</taxon>
    </lineage>
</organism>
<dbReference type="EMBL" id="DSOL01000098">
    <property type="protein sequence ID" value="HEN27704.1"/>
    <property type="molecule type" value="Genomic_DNA"/>
</dbReference>
<dbReference type="InterPro" id="IPR036291">
    <property type="entry name" value="NAD(P)-bd_dom_sf"/>
</dbReference>
<dbReference type="PROSITE" id="PS00061">
    <property type="entry name" value="ADH_SHORT"/>
    <property type="match status" value="1"/>
</dbReference>
<sequence length="250" mass="27004">MGKLEGKVCIVTGVARGLGRAFALKLAEEGADVCVCDVEFEGAQKVADEIRERGRRALALKVDVSSPEDTKMMAQKTYETFGRIDGLVNNAALIYGLGRRPFYEIDPLLFDRVMQVNVKGVWLCVCAVFPYMKQQGKGKIVNIASEVAFSGSIGFIHYVASKGGVVALTRALANELGQYNICVNAVAPGFIDNEAGRTIADVTKYDVSLTPLRRLGKPEDIVGIVAFLLSDEADFISGQTILVNGGRVKH</sequence>
<reference evidence="2" key="1">
    <citation type="journal article" date="2020" name="mSystems">
        <title>Genome- and Community-Level Interaction Insights into Carbon Utilization and Element Cycling Functions of Hydrothermarchaeota in Hydrothermal Sediment.</title>
        <authorList>
            <person name="Zhou Z."/>
            <person name="Liu Y."/>
            <person name="Xu W."/>
            <person name="Pan J."/>
            <person name="Luo Z.H."/>
            <person name="Li M."/>
        </authorList>
    </citation>
    <scope>NUCLEOTIDE SEQUENCE [LARGE SCALE GENOMIC DNA]</scope>
    <source>
        <strain evidence="2">SpSt-34</strain>
    </source>
</reference>
<dbReference type="PRINTS" id="PR00080">
    <property type="entry name" value="SDRFAMILY"/>
</dbReference>
<accession>A0A7C2K336</accession>
<comment type="caution">
    <text evidence="2">The sequence shown here is derived from an EMBL/GenBank/DDBJ whole genome shotgun (WGS) entry which is preliminary data.</text>
</comment>
<dbReference type="PANTHER" id="PTHR42760:SF40">
    <property type="entry name" value="3-OXOACYL-[ACYL-CARRIER-PROTEIN] REDUCTASE, CHLOROPLASTIC"/>
    <property type="match status" value="1"/>
</dbReference>
<gene>
    <name evidence="2" type="ORF">ENQ77_03395</name>
</gene>
<evidence type="ECO:0000256" key="1">
    <source>
        <dbReference type="ARBA" id="ARBA00006484"/>
    </source>
</evidence>
<evidence type="ECO:0000313" key="2">
    <source>
        <dbReference type="EMBL" id="HEN27704.1"/>
    </source>
</evidence>
<dbReference type="SUPFAM" id="SSF51735">
    <property type="entry name" value="NAD(P)-binding Rossmann-fold domains"/>
    <property type="match status" value="1"/>
</dbReference>
<dbReference type="InterPro" id="IPR002347">
    <property type="entry name" value="SDR_fam"/>
</dbReference>
<dbReference type="Pfam" id="PF13561">
    <property type="entry name" value="adh_short_C2"/>
    <property type="match status" value="1"/>
</dbReference>
<dbReference type="GO" id="GO:0030497">
    <property type="term" value="P:fatty acid elongation"/>
    <property type="evidence" value="ECO:0007669"/>
    <property type="project" value="TreeGrafter"/>
</dbReference>